<organism evidence="1 2">
    <name type="scientific">Castilleja foliolosa</name>
    <dbReference type="NCBI Taxonomy" id="1961234"/>
    <lineage>
        <taxon>Eukaryota</taxon>
        <taxon>Viridiplantae</taxon>
        <taxon>Streptophyta</taxon>
        <taxon>Embryophyta</taxon>
        <taxon>Tracheophyta</taxon>
        <taxon>Spermatophyta</taxon>
        <taxon>Magnoliopsida</taxon>
        <taxon>eudicotyledons</taxon>
        <taxon>Gunneridae</taxon>
        <taxon>Pentapetalae</taxon>
        <taxon>asterids</taxon>
        <taxon>lamiids</taxon>
        <taxon>Lamiales</taxon>
        <taxon>Orobanchaceae</taxon>
        <taxon>Pedicularideae</taxon>
        <taxon>Castillejinae</taxon>
        <taxon>Castilleja</taxon>
    </lineage>
</organism>
<sequence>MKIKGFCFGRFLSSSLITYVSGKSLFSSNSPFIFTFQHFGTKSVANREKMKPELGNIRNLDDAFRSYESLSRMRPLPSPKQFTQLLSGVVKLKEY</sequence>
<accession>A0ABD3EI67</accession>
<gene>
    <name evidence="1" type="ORF">CASFOL_003657</name>
</gene>
<reference evidence="2" key="1">
    <citation type="journal article" date="2024" name="IScience">
        <title>Strigolactones Initiate the Formation of Haustorium-like Structures in Castilleja.</title>
        <authorList>
            <person name="Buerger M."/>
            <person name="Peterson D."/>
            <person name="Chory J."/>
        </authorList>
    </citation>
    <scope>NUCLEOTIDE SEQUENCE [LARGE SCALE GENOMIC DNA]</scope>
</reference>
<evidence type="ECO:0000313" key="2">
    <source>
        <dbReference type="Proteomes" id="UP001632038"/>
    </source>
</evidence>
<dbReference type="Proteomes" id="UP001632038">
    <property type="component" value="Unassembled WGS sequence"/>
</dbReference>
<protein>
    <submittedName>
        <fullName evidence="1">Uncharacterized protein</fullName>
    </submittedName>
</protein>
<proteinExistence type="predicted"/>
<comment type="caution">
    <text evidence="1">The sequence shown here is derived from an EMBL/GenBank/DDBJ whole genome shotgun (WGS) entry which is preliminary data.</text>
</comment>
<dbReference type="EMBL" id="JAVIJP010000005">
    <property type="protein sequence ID" value="KAL3653976.1"/>
    <property type="molecule type" value="Genomic_DNA"/>
</dbReference>
<keyword evidence="2" id="KW-1185">Reference proteome</keyword>
<name>A0ABD3EI67_9LAMI</name>
<evidence type="ECO:0000313" key="1">
    <source>
        <dbReference type="EMBL" id="KAL3653976.1"/>
    </source>
</evidence>
<dbReference type="AlphaFoldDB" id="A0ABD3EI67"/>